<feature type="region of interest" description="Disordered" evidence="4">
    <location>
        <begin position="428"/>
        <end position="449"/>
    </location>
</feature>
<dbReference type="SUPFAM" id="SSF46785">
    <property type="entry name" value="Winged helix' DNA-binding domain"/>
    <property type="match status" value="1"/>
</dbReference>
<feature type="compositionally biased region" description="Polar residues" evidence="4">
    <location>
        <begin position="428"/>
        <end position="447"/>
    </location>
</feature>
<dbReference type="HOGENOM" id="CLU_603370_0_0_1"/>
<dbReference type="AlphaFoldDB" id="B7G333"/>
<dbReference type="InParanoid" id="B7G333"/>
<protein>
    <recommendedName>
        <fullName evidence="5">HSF-type DNA-binding domain-containing protein</fullName>
    </recommendedName>
</protein>
<dbReference type="OrthoDB" id="48683at2759"/>
<dbReference type="KEGG" id="pti:PHATRDRAFT_47360"/>
<feature type="domain" description="HSF-type DNA-binding" evidence="5">
    <location>
        <begin position="123"/>
        <end position="229"/>
    </location>
</feature>
<sequence length="454" mass="49271">MESLVRCPQHNGTTNSDTPEQEDCHSASSGSLVELRSKRFLRNSTDDADCRALTATVSASLSGKSAARTSSQSSDQAGVQSLPNTAISASESEPLLMGFHSFDALDSIDLPAYVDEHNATLSFPEKLMLMLMHIEQEYAKSGKRESDAPIGWVLDGRAFGIYNKDGLVSAWLPMFFRQAKYSSFTRKLYRWGFRQVTIDGDAETVSTSIKYFGNENFQRQRKALLSNMRSVTAAGTRREEAAQSIVDRGSKKTIEPAEDATRTAPVSSIVESTGLDAASSNHTCLPVGLQNPFAISYTEAFQIPTLHAAIQAFSQSNRLPLPSEIAISPDISFQANQALAAGILGSLSPQVNQPQPWMIQHALSIAQALVAQHMAQRQLFHLPQDTATNQYLLNLSRITANVTSAGQQMVPVSQAPLTSISPAPANSLLSQLPAESSPQQMTETDSSGPLLRYF</sequence>
<keyword evidence="2" id="KW-0238">DNA-binding</keyword>
<evidence type="ECO:0000256" key="3">
    <source>
        <dbReference type="ARBA" id="ARBA00023242"/>
    </source>
</evidence>
<dbReference type="Proteomes" id="UP000000759">
    <property type="component" value="Chromosome 13"/>
</dbReference>
<dbReference type="PaxDb" id="2850-Phatr47360"/>
<dbReference type="PANTHER" id="PTHR10015:SF206">
    <property type="entry name" value="HSF-TYPE DNA-BINDING DOMAIN-CONTAINING PROTEIN"/>
    <property type="match status" value="1"/>
</dbReference>
<dbReference type="InterPro" id="IPR000232">
    <property type="entry name" value="HSF_DNA-bd"/>
</dbReference>
<comment type="subcellular location">
    <subcellularLocation>
        <location evidence="1">Nucleus</location>
    </subcellularLocation>
</comment>
<reference evidence="6 7" key="1">
    <citation type="journal article" date="2008" name="Nature">
        <title>The Phaeodactylum genome reveals the evolutionary history of diatom genomes.</title>
        <authorList>
            <person name="Bowler C."/>
            <person name="Allen A.E."/>
            <person name="Badger J.H."/>
            <person name="Grimwood J."/>
            <person name="Jabbari K."/>
            <person name="Kuo A."/>
            <person name="Maheswari U."/>
            <person name="Martens C."/>
            <person name="Maumus F."/>
            <person name="Otillar R.P."/>
            <person name="Rayko E."/>
            <person name="Salamov A."/>
            <person name="Vandepoele K."/>
            <person name="Beszteri B."/>
            <person name="Gruber A."/>
            <person name="Heijde M."/>
            <person name="Katinka M."/>
            <person name="Mock T."/>
            <person name="Valentin K."/>
            <person name="Verret F."/>
            <person name="Berges J.A."/>
            <person name="Brownlee C."/>
            <person name="Cadoret J.P."/>
            <person name="Chiovitti A."/>
            <person name="Choi C.J."/>
            <person name="Coesel S."/>
            <person name="De Martino A."/>
            <person name="Detter J.C."/>
            <person name="Durkin C."/>
            <person name="Falciatore A."/>
            <person name="Fournet J."/>
            <person name="Haruta M."/>
            <person name="Huysman M.J."/>
            <person name="Jenkins B.D."/>
            <person name="Jiroutova K."/>
            <person name="Jorgensen R.E."/>
            <person name="Joubert Y."/>
            <person name="Kaplan A."/>
            <person name="Kroger N."/>
            <person name="Kroth P.G."/>
            <person name="La Roche J."/>
            <person name="Lindquist E."/>
            <person name="Lommer M."/>
            <person name="Martin-Jezequel V."/>
            <person name="Lopez P.J."/>
            <person name="Lucas S."/>
            <person name="Mangogna M."/>
            <person name="McGinnis K."/>
            <person name="Medlin L.K."/>
            <person name="Montsant A."/>
            <person name="Oudot-Le Secq M.P."/>
            <person name="Napoli C."/>
            <person name="Obornik M."/>
            <person name="Parker M.S."/>
            <person name="Petit J.L."/>
            <person name="Porcel B.M."/>
            <person name="Poulsen N."/>
            <person name="Robison M."/>
            <person name="Rychlewski L."/>
            <person name="Rynearson T.A."/>
            <person name="Schmutz J."/>
            <person name="Shapiro H."/>
            <person name="Siaut M."/>
            <person name="Stanley M."/>
            <person name="Sussman M.R."/>
            <person name="Taylor A.R."/>
            <person name="Vardi A."/>
            <person name="von Dassow P."/>
            <person name="Vyverman W."/>
            <person name="Willis A."/>
            <person name="Wyrwicz L.S."/>
            <person name="Rokhsar D.S."/>
            <person name="Weissenbach J."/>
            <person name="Armbrust E.V."/>
            <person name="Green B.R."/>
            <person name="Van de Peer Y."/>
            <person name="Grigoriev I.V."/>
        </authorList>
    </citation>
    <scope>NUCLEOTIDE SEQUENCE [LARGE SCALE GENOMIC DNA]</scope>
    <source>
        <strain evidence="6 7">CCAP 1055/1</strain>
    </source>
</reference>
<evidence type="ECO:0000313" key="6">
    <source>
        <dbReference type="EMBL" id="EEC46931.1"/>
    </source>
</evidence>
<dbReference type="GO" id="GO:0043565">
    <property type="term" value="F:sequence-specific DNA binding"/>
    <property type="evidence" value="ECO:0007669"/>
    <property type="project" value="InterPro"/>
</dbReference>
<evidence type="ECO:0000256" key="1">
    <source>
        <dbReference type="ARBA" id="ARBA00004123"/>
    </source>
</evidence>
<feature type="region of interest" description="Disordered" evidence="4">
    <location>
        <begin position="1"/>
        <end position="31"/>
    </location>
</feature>
<dbReference type="GeneID" id="7202512"/>
<dbReference type="OMA" id="CNAMSED"/>
<dbReference type="RefSeq" id="XP_002181717.1">
    <property type="nucleotide sequence ID" value="XM_002181681.1"/>
</dbReference>
<evidence type="ECO:0000256" key="4">
    <source>
        <dbReference type="SAM" id="MobiDB-lite"/>
    </source>
</evidence>
<keyword evidence="3" id="KW-0539">Nucleus</keyword>
<dbReference type="EMBL" id="CM000615">
    <property type="protein sequence ID" value="EEC46931.1"/>
    <property type="molecule type" value="Genomic_DNA"/>
</dbReference>
<dbReference type="Gene3D" id="1.10.10.10">
    <property type="entry name" value="Winged helix-like DNA-binding domain superfamily/Winged helix DNA-binding domain"/>
    <property type="match status" value="1"/>
</dbReference>
<evidence type="ECO:0000313" key="7">
    <source>
        <dbReference type="Proteomes" id="UP000000759"/>
    </source>
</evidence>
<evidence type="ECO:0000256" key="2">
    <source>
        <dbReference type="ARBA" id="ARBA00023125"/>
    </source>
</evidence>
<dbReference type="PANTHER" id="PTHR10015">
    <property type="entry name" value="HEAT SHOCK TRANSCRIPTION FACTOR"/>
    <property type="match status" value="1"/>
</dbReference>
<dbReference type="GO" id="GO:0005634">
    <property type="term" value="C:nucleus"/>
    <property type="evidence" value="ECO:0007669"/>
    <property type="project" value="UniProtKB-SubCell"/>
</dbReference>
<dbReference type="InterPro" id="IPR036390">
    <property type="entry name" value="WH_DNA-bd_sf"/>
</dbReference>
<gene>
    <name evidence="6" type="ORF">PHATRDRAFT_47360</name>
</gene>
<organism evidence="6 7">
    <name type="scientific">Phaeodactylum tricornutum (strain CCAP 1055/1)</name>
    <dbReference type="NCBI Taxonomy" id="556484"/>
    <lineage>
        <taxon>Eukaryota</taxon>
        <taxon>Sar</taxon>
        <taxon>Stramenopiles</taxon>
        <taxon>Ochrophyta</taxon>
        <taxon>Bacillariophyta</taxon>
        <taxon>Bacillariophyceae</taxon>
        <taxon>Bacillariophycidae</taxon>
        <taxon>Naviculales</taxon>
        <taxon>Phaeodactylaceae</taxon>
        <taxon>Phaeodactylum</taxon>
    </lineage>
</organism>
<accession>B7G333</accession>
<feature type="region of interest" description="Disordered" evidence="4">
    <location>
        <begin position="61"/>
        <end position="82"/>
    </location>
</feature>
<dbReference type="Pfam" id="PF00447">
    <property type="entry name" value="HSF_DNA-bind"/>
    <property type="match status" value="1"/>
</dbReference>
<evidence type="ECO:0000259" key="5">
    <source>
        <dbReference type="Pfam" id="PF00447"/>
    </source>
</evidence>
<keyword evidence="7" id="KW-1185">Reference proteome</keyword>
<name>B7G333_PHATC</name>
<proteinExistence type="predicted"/>
<reference evidence="7" key="2">
    <citation type="submission" date="2008-08" db="EMBL/GenBank/DDBJ databases">
        <authorList>
            <consortium name="Diatom Consortium"/>
            <person name="Grigoriev I."/>
            <person name="Grimwood J."/>
            <person name="Kuo A."/>
            <person name="Otillar R.P."/>
            <person name="Salamov A."/>
            <person name="Detter J.C."/>
            <person name="Lindquist E."/>
            <person name="Shapiro H."/>
            <person name="Lucas S."/>
            <person name="Glavina del Rio T."/>
            <person name="Pitluck S."/>
            <person name="Rokhsar D."/>
            <person name="Bowler C."/>
        </authorList>
    </citation>
    <scope>GENOME REANNOTATION</scope>
    <source>
        <strain evidence="7">CCAP 1055/1</strain>
    </source>
</reference>
<dbReference type="GO" id="GO:0003700">
    <property type="term" value="F:DNA-binding transcription factor activity"/>
    <property type="evidence" value="ECO:0007669"/>
    <property type="project" value="InterPro"/>
</dbReference>
<dbReference type="InterPro" id="IPR036388">
    <property type="entry name" value="WH-like_DNA-bd_sf"/>
</dbReference>